<proteinExistence type="predicted"/>
<feature type="transmembrane region" description="Helical" evidence="1">
    <location>
        <begin position="102"/>
        <end position="120"/>
    </location>
</feature>
<keyword evidence="1" id="KW-1133">Transmembrane helix</keyword>
<organism evidence="2 3">
    <name type="scientific">Bowdeniella nasicola</name>
    <dbReference type="NCBI Taxonomy" id="208480"/>
    <lineage>
        <taxon>Bacteria</taxon>
        <taxon>Bacillati</taxon>
        <taxon>Actinomycetota</taxon>
        <taxon>Actinomycetes</taxon>
        <taxon>Actinomycetales</taxon>
        <taxon>Actinomycetaceae</taxon>
        <taxon>Bowdeniella</taxon>
    </lineage>
</organism>
<dbReference type="Proteomes" id="UP000185628">
    <property type="component" value="Unassembled WGS sequence"/>
</dbReference>
<name>A0A1Q5Q0L0_9ACTO</name>
<dbReference type="EMBL" id="MQVR01000064">
    <property type="protein sequence ID" value="OKL53388.1"/>
    <property type="molecule type" value="Genomic_DNA"/>
</dbReference>
<dbReference type="STRING" id="208480.SAMN02910418_01213"/>
<sequence>MLKAGAIALGTLLLIGLPTDIIPNPIFSREVPVRPWEYPVLAATVALTFAWFAVQAPRRPKDDGRLAGGLTLALFAVACPVCNKIVLLLIGASGAMGFWAPLQPYLAGVSLAALALALYLRVRNRDCTDETCAA</sequence>
<dbReference type="AlphaFoldDB" id="A0A1Q5Q0L0"/>
<gene>
    <name evidence="2" type="ORF">BSZ39_09725</name>
</gene>
<keyword evidence="3" id="KW-1185">Reference proteome</keyword>
<evidence type="ECO:0000313" key="3">
    <source>
        <dbReference type="Proteomes" id="UP000185628"/>
    </source>
</evidence>
<keyword evidence="1" id="KW-0472">Membrane</keyword>
<protein>
    <submittedName>
        <fullName evidence="2">Uncharacterized protein</fullName>
    </submittedName>
</protein>
<evidence type="ECO:0000313" key="2">
    <source>
        <dbReference type="EMBL" id="OKL53388.1"/>
    </source>
</evidence>
<accession>A0A1Q5Q0L0</accession>
<feature type="transmembrane region" description="Helical" evidence="1">
    <location>
        <begin position="66"/>
        <end position="90"/>
    </location>
</feature>
<reference evidence="3" key="1">
    <citation type="submission" date="2016-12" db="EMBL/GenBank/DDBJ databases">
        <authorList>
            <person name="Meng X."/>
        </authorList>
    </citation>
    <scope>NUCLEOTIDE SEQUENCE [LARGE SCALE GENOMIC DNA]</scope>
    <source>
        <strain evidence="3">DSM 19116</strain>
    </source>
</reference>
<evidence type="ECO:0000256" key="1">
    <source>
        <dbReference type="SAM" id="Phobius"/>
    </source>
</evidence>
<comment type="caution">
    <text evidence="2">The sequence shown here is derived from an EMBL/GenBank/DDBJ whole genome shotgun (WGS) entry which is preliminary data.</text>
</comment>
<feature type="transmembrane region" description="Helical" evidence="1">
    <location>
        <begin position="38"/>
        <end position="54"/>
    </location>
</feature>
<keyword evidence="1" id="KW-0812">Transmembrane</keyword>
<dbReference type="OrthoDB" id="166777at2"/>